<reference evidence="2 3" key="1">
    <citation type="submission" date="2013-01" db="EMBL/GenBank/DDBJ databases">
        <title>Whole genome shotgun sequence of Gordonia soli NBRC 108243.</title>
        <authorList>
            <person name="Isaki-Nakamura S."/>
            <person name="Hosoyama A."/>
            <person name="Tsuchikane K."/>
            <person name="Ando Y."/>
            <person name="Baba S."/>
            <person name="Ohji S."/>
            <person name="Hamada M."/>
            <person name="Tamura T."/>
            <person name="Yamazoe A."/>
            <person name="Yamazaki S."/>
            <person name="Fujita N."/>
        </authorList>
    </citation>
    <scope>NUCLEOTIDE SEQUENCE [LARGE SCALE GENOMIC DNA]</scope>
    <source>
        <strain evidence="2 3">NBRC 108243</strain>
    </source>
</reference>
<accession>M0QQ59</accession>
<proteinExistence type="predicted"/>
<evidence type="ECO:0000256" key="1">
    <source>
        <dbReference type="SAM" id="SignalP"/>
    </source>
</evidence>
<dbReference type="STRING" id="1223545.GS4_26_00350"/>
<dbReference type="EMBL" id="BANX01000026">
    <property type="protein sequence ID" value="GAC69587.1"/>
    <property type="molecule type" value="Genomic_DNA"/>
</dbReference>
<gene>
    <name evidence="2" type="ORF">GS4_26_00350</name>
</gene>
<dbReference type="eggNOG" id="ENOG5031W14">
    <property type="taxonomic scope" value="Bacteria"/>
</dbReference>
<dbReference type="AlphaFoldDB" id="M0QQ59"/>
<feature type="chain" id="PRO_5004004128" evidence="1">
    <location>
        <begin position="36"/>
        <end position="164"/>
    </location>
</feature>
<protein>
    <submittedName>
        <fullName evidence="2">Uncharacterized protein</fullName>
    </submittedName>
</protein>
<keyword evidence="3" id="KW-1185">Reference proteome</keyword>
<name>M0QQ59_9ACTN</name>
<comment type="caution">
    <text evidence="2">The sequence shown here is derived from an EMBL/GenBank/DDBJ whole genome shotgun (WGS) entry which is preliminary data.</text>
</comment>
<feature type="signal peptide" evidence="1">
    <location>
        <begin position="1"/>
        <end position="35"/>
    </location>
</feature>
<keyword evidence="1" id="KW-0732">Signal</keyword>
<evidence type="ECO:0000313" key="2">
    <source>
        <dbReference type="EMBL" id="GAC69587.1"/>
    </source>
</evidence>
<sequence length="164" mass="16317">MTMRTGWKRKLAAMGAAITLATLGVAGAGAGTATADEPQRVTGTKVPVWHVPATGITVSGLLVPTPWLAVVYASSDQPGTVTFSVGGGSLCSTNAAYRPVQLHWANVSNGRTGVAHVQPCSFGDPNYPGLFTTAATGSGPVAITLIVPAAAPATLPGVGGLLAP</sequence>
<dbReference type="Proteomes" id="UP000011666">
    <property type="component" value="Unassembled WGS sequence"/>
</dbReference>
<organism evidence="2 3">
    <name type="scientific">Gordonia soli NBRC 108243</name>
    <dbReference type="NCBI Taxonomy" id="1223545"/>
    <lineage>
        <taxon>Bacteria</taxon>
        <taxon>Bacillati</taxon>
        <taxon>Actinomycetota</taxon>
        <taxon>Actinomycetes</taxon>
        <taxon>Mycobacteriales</taxon>
        <taxon>Gordoniaceae</taxon>
        <taxon>Gordonia</taxon>
    </lineage>
</organism>
<evidence type="ECO:0000313" key="3">
    <source>
        <dbReference type="Proteomes" id="UP000011666"/>
    </source>
</evidence>